<comment type="similarity">
    <text evidence="1">Belongs to the protein kinase superfamily. CAMK Ser/Thr protein kinase family. CHEK2 subfamily.</text>
</comment>
<dbReference type="GO" id="GO:0004672">
    <property type="term" value="F:protein kinase activity"/>
    <property type="evidence" value="ECO:0007669"/>
    <property type="project" value="InterPro"/>
</dbReference>
<dbReference type="InterPro" id="IPR011009">
    <property type="entry name" value="Kinase-like_dom_sf"/>
</dbReference>
<evidence type="ECO:0000259" key="6">
    <source>
        <dbReference type="PROSITE" id="PS50011"/>
    </source>
</evidence>
<evidence type="ECO:0000313" key="8">
    <source>
        <dbReference type="Proteomes" id="UP000219286"/>
    </source>
</evidence>
<dbReference type="Gene3D" id="1.10.510.10">
    <property type="entry name" value="Transferase(Phosphotransferase) domain 1"/>
    <property type="match status" value="1"/>
</dbReference>
<dbReference type="EMBL" id="LFMI01000225">
    <property type="protein sequence ID" value="OTA01619.1"/>
    <property type="molecule type" value="Genomic_DNA"/>
</dbReference>
<dbReference type="OrthoDB" id="5979581at2759"/>
<sequence>MGPNSPAGTALMILRPENEAAKLAFSEVVDFLKEQHHAQNDGEESTNVRSHFAKYMWFSDEQIHDPAVSRYVNDKKVAESSSSTASHVEDEESFSTLIWTGFYFIDTNVKPLNSDTGWVVGRLSRRSISFAQPTVDIALAANRAGGVARRHSVVNFSPETRLAIVSLEFGSSTVVNTTSLTSKGDMAGCTLADNRVHFGDLMYSLDYTSYCHGSKGQADLSNFMKGIHDHNQPTKEVLQATPTPQMTHAQTIGRYTVTGGLTGLGSFGRVRPAVTPDGQKTVAIKTMDARPNRTRDTQRKIELMESLSRLSQAGKQHNILTMIESIYVPGRQMNEFHVVLEPYIGFTLHEVPNNTHPNKHELILHDCLRGLAFLHSHDMVHTDIKPANIGLVDFDRDDMQKPAQLASYSRPPRAVLLDIDSITQIPEGQTTIKAKPGCNGTIGFHSPEHELSEYDGRTDVWALGVSIFGAVFGVLPWSYGPEGNPWKTGGTVEARKRFHSRYASSVNRITEHYQRLGEEKTAN</sequence>
<keyword evidence="8" id="KW-1185">Reference proteome</keyword>
<evidence type="ECO:0000313" key="7">
    <source>
        <dbReference type="EMBL" id="OTA01619.1"/>
    </source>
</evidence>
<dbReference type="AlphaFoldDB" id="A0A2H2Z121"/>
<dbReference type="Proteomes" id="UP000219286">
    <property type="component" value="Unassembled WGS sequence"/>
</dbReference>
<comment type="similarity">
    <text evidence="2">Belongs to the protein kinase superfamily. STE Ser/Thr protein kinase family. STE20 subfamily.</text>
</comment>
<dbReference type="InterPro" id="IPR000253">
    <property type="entry name" value="FHA_dom"/>
</dbReference>
<proteinExistence type="inferred from homology"/>
<name>A0A2H2Z121_TRIPA</name>
<dbReference type="PANTHER" id="PTHR45832">
    <property type="entry name" value="SERINE/THREONINE-PROTEIN KINASE SAMKA-RELATED-RELATED"/>
    <property type="match status" value="1"/>
</dbReference>
<dbReference type="PROSITE" id="PS50011">
    <property type="entry name" value="PROTEIN_KINASE_DOM"/>
    <property type="match status" value="1"/>
</dbReference>
<evidence type="ECO:0000256" key="1">
    <source>
        <dbReference type="ARBA" id="ARBA00005575"/>
    </source>
</evidence>
<keyword evidence="3" id="KW-0547">Nucleotide-binding</keyword>
<evidence type="ECO:0000256" key="4">
    <source>
        <dbReference type="ARBA" id="ARBA00022840"/>
    </source>
</evidence>
<reference evidence="7 8" key="1">
    <citation type="journal article" date="2015" name="Genome Announc.">
        <title>Genome sequence and annotation of Trichoderma parareesei, the ancestor of the cellulase producer Trichoderma reesei.</title>
        <authorList>
            <person name="Yang D."/>
            <person name="Pomraning K."/>
            <person name="Kopchinskiy A."/>
            <person name="Karimi Aghcheh R."/>
            <person name="Atanasova L."/>
            <person name="Chenthamara K."/>
            <person name="Baker S.E."/>
            <person name="Zhang R."/>
            <person name="Shen Q."/>
            <person name="Freitag M."/>
            <person name="Kubicek C.P."/>
            <person name="Druzhinina I.S."/>
        </authorList>
    </citation>
    <scope>NUCLEOTIDE SEQUENCE [LARGE SCALE GENOMIC DNA]</scope>
    <source>
        <strain evidence="7 8">CBS 125925</strain>
    </source>
</reference>
<evidence type="ECO:0008006" key="9">
    <source>
        <dbReference type="Google" id="ProtNLM"/>
    </source>
</evidence>
<evidence type="ECO:0000259" key="5">
    <source>
        <dbReference type="PROSITE" id="PS50006"/>
    </source>
</evidence>
<dbReference type="InterPro" id="IPR051931">
    <property type="entry name" value="PAK3-like"/>
</dbReference>
<organism evidence="7 8">
    <name type="scientific">Trichoderma parareesei</name>
    <name type="common">Filamentous fungus</name>
    <dbReference type="NCBI Taxonomy" id="858221"/>
    <lineage>
        <taxon>Eukaryota</taxon>
        <taxon>Fungi</taxon>
        <taxon>Dikarya</taxon>
        <taxon>Ascomycota</taxon>
        <taxon>Pezizomycotina</taxon>
        <taxon>Sordariomycetes</taxon>
        <taxon>Hypocreomycetidae</taxon>
        <taxon>Hypocreales</taxon>
        <taxon>Hypocreaceae</taxon>
        <taxon>Trichoderma</taxon>
    </lineage>
</organism>
<keyword evidence="4" id="KW-0067">ATP-binding</keyword>
<dbReference type="Pfam" id="PF00069">
    <property type="entry name" value="Pkinase"/>
    <property type="match status" value="1"/>
</dbReference>
<dbReference type="GO" id="GO:0005524">
    <property type="term" value="F:ATP binding"/>
    <property type="evidence" value="ECO:0007669"/>
    <property type="project" value="UniProtKB-KW"/>
</dbReference>
<protein>
    <recommendedName>
        <fullName evidence="9">Protein kinase domain-containing protein</fullName>
    </recommendedName>
</protein>
<feature type="domain" description="FHA" evidence="5">
    <location>
        <begin position="118"/>
        <end position="180"/>
    </location>
</feature>
<dbReference type="PROSITE" id="PS50006">
    <property type="entry name" value="FHA_DOMAIN"/>
    <property type="match status" value="1"/>
</dbReference>
<evidence type="ECO:0000256" key="3">
    <source>
        <dbReference type="ARBA" id="ARBA00022741"/>
    </source>
</evidence>
<feature type="domain" description="Protein kinase" evidence="6">
    <location>
        <begin position="256"/>
        <end position="523"/>
    </location>
</feature>
<dbReference type="SUPFAM" id="SSF56112">
    <property type="entry name" value="Protein kinase-like (PK-like)"/>
    <property type="match status" value="1"/>
</dbReference>
<dbReference type="PANTHER" id="PTHR45832:SF22">
    <property type="entry name" value="SERINE_THREONINE-PROTEIN KINASE SAMKA-RELATED"/>
    <property type="match status" value="1"/>
</dbReference>
<dbReference type="Gene3D" id="3.30.200.20">
    <property type="entry name" value="Phosphorylase Kinase, domain 1"/>
    <property type="match status" value="1"/>
</dbReference>
<accession>A0A2H2Z121</accession>
<dbReference type="InterPro" id="IPR000719">
    <property type="entry name" value="Prot_kinase_dom"/>
</dbReference>
<evidence type="ECO:0000256" key="2">
    <source>
        <dbReference type="ARBA" id="ARBA00008874"/>
    </source>
</evidence>
<comment type="caution">
    <text evidence="7">The sequence shown here is derived from an EMBL/GenBank/DDBJ whole genome shotgun (WGS) entry which is preliminary data.</text>
</comment>
<dbReference type="SMART" id="SM00220">
    <property type="entry name" value="S_TKc"/>
    <property type="match status" value="1"/>
</dbReference>
<gene>
    <name evidence="7" type="ORF">A9Z42_0019580</name>
</gene>